<feature type="compositionally biased region" description="Low complexity" evidence="1">
    <location>
        <begin position="147"/>
        <end position="164"/>
    </location>
</feature>
<protein>
    <submittedName>
        <fullName evidence="2">Uncharacterized protein</fullName>
    </submittedName>
</protein>
<evidence type="ECO:0000313" key="2">
    <source>
        <dbReference type="EMBL" id="CZR65572.1"/>
    </source>
</evidence>
<dbReference type="EMBL" id="FJOG01000031">
    <property type="protein sequence ID" value="CZR65572.1"/>
    <property type="molecule type" value="Genomic_DNA"/>
</dbReference>
<feature type="region of interest" description="Disordered" evidence="1">
    <location>
        <begin position="1"/>
        <end position="183"/>
    </location>
</feature>
<dbReference type="Proteomes" id="UP000184330">
    <property type="component" value="Unassembled WGS sequence"/>
</dbReference>
<reference evidence="2 3" key="1">
    <citation type="submission" date="2016-03" db="EMBL/GenBank/DDBJ databases">
        <authorList>
            <person name="Ploux O."/>
        </authorList>
    </citation>
    <scope>NUCLEOTIDE SEQUENCE [LARGE SCALE GENOMIC DNA]</scope>
    <source>
        <strain evidence="2 3">UAMH 11012</strain>
    </source>
</reference>
<name>A0A1L7XKK8_9HELO</name>
<accession>A0A1L7XKK8</accession>
<feature type="compositionally biased region" description="Basic and acidic residues" evidence="1">
    <location>
        <begin position="122"/>
        <end position="139"/>
    </location>
</feature>
<proteinExistence type="predicted"/>
<sequence>MQHPHQVQEKDIGVNASLPGSDRSGSERSASPPERRAPTPPQSTPSSARCRESLSADGGSSDLLSSHDSSTSNSEGPPDNRTEISSSGRLRKIPQQGKENRKRSGRPAKLVDPKPIKTKVGAHTEDDRIRQEQYWEQERSQINSHNQLSSSLFTTFTTQGFSQSDSDNHSNSIPPPLSPGSQDTLVFNSLELLEKNKLARQRSYDNN</sequence>
<feature type="compositionally biased region" description="Low complexity" evidence="1">
    <location>
        <begin position="55"/>
        <end position="76"/>
    </location>
</feature>
<gene>
    <name evidence="2" type="ORF">PAC_15472</name>
</gene>
<evidence type="ECO:0000256" key="1">
    <source>
        <dbReference type="SAM" id="MobiDB-lite"/>
    </source>
</evidence>
<feature type="compositionally biased region" description="Basic and acidic residues" evidence="1">
    <location>
        <begin position="1"/>
        <end position="12"/>
    </location>
</feature>
<dbReference type="AlphaFoldDB" id="A0A1L7XKK8"/>
<evidence type="ECO:0000313" key="3">
    <source>
        <dbReference type="Proteomes" id="UP000184330"/>
    </source>
</evidence>
<keyword evidence="3" id="KW-1185">Reference proteome</keyword>
<organism evidence="2 3">
    <name type="scientific">Phialocephala subalpina</name>
    <dbReference type="NCBI Taxonomy" id="576137"/>
    <lineage>
        <taxon>Eukaryota</taxon>
        <taxon>Fungi</taxon>
        <taxon>Dikarya</taxon>
        <taxon>Ascomycota</taxon>
        <taxon>Pezizomycotina</taxon>
        <taxon>Leotiomycetes</taxon>
        <taxon>Helotiales</taxon>
        <taxon>Mollisiaceae</taxon>
        <taxon>Phialocephala</taxon>
        <taxon>Phialocephala fortinii species complex</taxon>
    </lineage>
</organism>